<dbReference type="Proteomes" id="UP000195137">
    <property type="component" value="Unassembled WGS sequence"/>
</dbReference>
<dbReference type="Pfam" id="PF19146">
    <property type="entry name" value="DUF5828"/>
    <property type="match status" value="1"/>
</dbReference>
<name>A0A1Y3GIR4_9EURY</name>
<accession>A0A1Y3GIR4</accession>
<keyword evidence="2" id="KW-1185">Reference proteome</keyword>
<protein>
    <submittedName>
        <fullName evidence="1">Uncharacterized protein</fullName>
    </submittedName>
</protein>
<organism evidence="1 2">
    <name type="scientific">Methanonatronarchaeum thermophilum</name>
    <dbReference type="NCBI Taxonomy" id="1927129"/>
    <lineage>
        <taxon>Archaea</taxon>
        <taxon>Methanobacteriati</taxon>
        <taxon>Methanobacteriota</taxon>
        <taxon>Methanonatronarchaeia</taxon>
        <taxon>Methanonatronarchaeales</taxon>
        <taxon>Methanonatronarchaeaceae</taxon>
        <taxon>Methanonatronarchaeum</taxon>
    </lineage>
</organism>
<reference evidence="1 2" key="1">
    <citation type="submission" date="2016-12" db="EMBL/GenBank/DDBJ databases">
        <title>Discovery of methanogenic haloarchaea.</title>
        <authorList>
            <person name="Sorokin D.Y."/>
            <person name="Makarova K.S."/>
            <person name="Abbas B."/>
            <person name="Ferrer M."/>
            <person name="Golyshin P.N."/>
        </authorList>
    </citation>
    <scope>NUCLEOTIDE SEQUENCE [LARGE SCALE GENOMIC DNA]</scope>
    <source>
        <strain evidence="1">AMET1</strain>
    </source>
</reference>
<evidence type="ECO:0000313" key="1">
    <source>
        <dbReference type="EMBL" id="OUJ19325.1"/>
    </source>
</evidence>
<comment type="caution">
    <text evidence="1">The sequence shown here is derived from an EMBL/GenBank/DDBJ whole genome shotgun (WGS) entry which is preliminary data.</text>
</comment>
<dbReference type="AlphaFoldDB" id="A0A1Y3GIR4"/>
<dbReference type="InterPro" id="IPR043868">
    <property type="entry name" value="DUF5828"/>
</dbReference>
<dbReference type="EMBL" id="MRZU01000003">
    <property type="protein sequence ID" value="OUJ19325.1"/>
    <property type="molecule type" value="Genomic_DNA"/>
</dbReference>
<sequence>MVNTTFSGMKVEGEWSEVVETSREVSKVLEENGFEDEIDDWNYWRPRENEDYKRDMIDKTAEVSCTSKNRLEEMDKKPSKEVKNGFKKVKKAVEEESDPKERSEELKKGVKKFYLSADTVARKMVRNFEKFVFKNVISKTNPQYFDSKVISAHLNKKNALKNKIKGKKNNKYVMEININDTEIQEKIMEKIDRCQNAAG</sequence>
<evidence type="ECO:0000313" key="2">
    <source>
        <dbReference type="Proteomes" id="UP000195137"/>
    </source>
</evidence>
<proteinExistence type="predicted"/>
<gene>
    <name evidence="1" type="ORF">AMET1_0981</name>
</gene>